<evidence type="ECO:0000313" key="1">
    <source>
        <dbReference type="EMBL" id="JAR89007.1"/>
    </source>
</evidence>
<proteinExistence type="predicted"/>
<organism evidence="1">
    <name type="scientific">Ixodes ricinus</name>
    <name type="common">Common tick</name>
    <name type="synonym">Acarus ricinus</name>
    <dbReference type="NCBI Taxonomy" id="34613"/>
    <lineage>
        <taxon>Eukaryota</taxon>
        <taxon>Metazoa</taxon>
        <taxon>Ecdysozoa</taxon>
        <taxon>Arthropoda</taxon>
        <taxon>Chelicerata</taxon>
        <taxon>Arachnida</taxon>
        <taxon>Acari</taxon>
        <taxon>Parasitiformes</taxon>
        <taxon>Ixodida</taxon>
        <taxon>Ixodoidea</taxon>
        <taxon>Ixodidae</taxon>
        <taxon>Ixodinae</taxon>
        <taxon>Ixodes</taxon>
    </lineage>
</organism>
<reference evidence="1" key="1">
    <citation type="journal article" date="2018" name="PLoS Negl. Trop. Dis.">
        <title>Sialome diversity of ticks revealed by RNAseq of single tick salivary glands.</title>
        <authorList>
            <person name="Perner J."/>
            <person name="Kropackova S."/>
            <person name="Kopacek P."/>
            <person name="Ribeiro J.M."/>
        </authorList>
    </citation>
    <scope>NUCLEOTIDE SEQUENCE</scope>
    <source>
        <strain evidence="1">Siblings of single egg batch collected in Ceske Budejovice</strain>
        <tissue evidence="1">Salivary glands</tissue>
    </source>
</reference>
<sequence>MWSTSKRPSWTLILLTRPTLPSHAGQSPKHHWRRATGPIRQLKHQARARGLALPFVEALAICFFSEGAALSVPVLAELPVDSQCGPSQRGPVDL</sequence>
<protein>
    <submittedName>
        <fullName evidence="1">Putative secreted protein</fullName>
    </submittedName>
</protein>
<feature type="non-terminal residue" evidence="1">
    <location>
        <position position="94"/>
    </location>
</feature>
<name>A0A147BE07_IXORI</name>
<accession>A0A147BE07</accession>
<dbReference type="AlphaFoldDB" id="A0A147BE07"/>
<dbReference type="EMBL" id="GEGO01006397">
    <property type="protein sequence ID" value="JAR89007.1"/>
    <property type="molecule type" value="Transcribed_RNA"/>
</dbReference>